<reference evidence="1" key="1">
    <citation type="journal article" date="2012" name="PLoS ONE">
        <title>Gene sets for utilization of primary and secondary nutrition supplies in the distal gut of endangered iberian lynx.</title>
        <authorList>
            <person name="Alcaide M."/>
            <person name="Messina E."/>
            <person name="Richter M."/>
            <person name="Bargiela R."/>
            <person name="Peplies J."/>
            <person name="Huws S.A."/>
            <person name="Newbold C.J."/>
            <person name="Golyshin P.N."/>
            <person name="Simon M.A."/>
            <person name="Lopez G."/>
            <person name="Yakimov M.M."/>
            <person name="Ferrer M."/>
        </authorList>
    </citation>
    <scope>NUCLEOTIDE SEQUENCE</scope>
</reference>
<evidence type="ECO:0000313" key="1">
    <source>
        <dbReference type="EMBL" id="EJW91886.1"/>
    </source>
</evidence>
<gene>
    <name evidence="1" type="ORF">EVA_20008</name>
</gene>
<comment type="caution">
    <text evidence="1">The sequence shown here is derived from an EMBL/GenBank/DDBJ whole genome shotgun (WGS) entry which is preliminary data.</text>
</comment>
<sequence length="57" mass="6795">MNQQTEFSLQSLIPSTSQLFNFSSLQPPISYPLHLFTPQLFNLEIISYTHRHLWRFV</sequence>
<dbReference type="AlphaFoldDB" id="J9FAF2"/>
<protein>
    <submittedName>
        <fullName evidence="1">Uncharacterized protein</fullName>
    </submittedName>
</protein>
<name>J9FAF2_9ZZZZ</name>
<accession>J9FAF2</accession>
<proteinExistence type="predicted"/>
<organism evidence="1">
    <name type="scientific">gut metagenome</name>
    <dbReference type="NCBI Taxonomy" id="749906"/>
    <lineage>
        <taxon>unclassified sequences</taxon>
        <taxon>metagenomes</taxon>
        <taxon>organismal metagenomes</taxon>
    </lineage>
</organism>
<dbReference type="EMBL" id="AMCI01007885">
    <property type="protein sequence ID" value="EJW91886.1"/>
    <property type="molecule type" value="Genomic_DNA"/>
</dbReference>